<dbReference type="Gene3D" id="1.10.1740.10">
    <property type="match status" value="1"/>
</dbReference>
<accession>A0A1H0G3K9</accession>
<dbReference type="AlphaFoldDB" id="A0A1H0G3K9"/>
<dbReference type="OrthoDB" id="2613570at2"/>
<gene>
    <name evidence="2" type="ORF">SAMN05192585_1473</name>
</gene>
<dbReference type="STRING" id="258515.SAMN05192585_1473"/>
<sequence>MIVYLSMLDTEAEKTKFEQLYLTYRNLMFYTAQTILCNEKMAEDAVHQAFINIIKNFEKVSDIVSPKTRCYVTVIVRNVSINLYNRQKKSNMIYFEDLDYSQHEIAGKQKTYLKDNKFNTRCSAYETRRFSVGFNSHTWQQLHI</sequence>
<dbReference type="EMBL" id="FNID01000047">
    <property type="protein sequence ID" value="SDO01319.1"/>
    <property type="molecule type" value="Genomic_DNA"/>
</dbReference>
<dbReference type="GO" id="GO:0003700">
    <property type="term" value="F:DNA-binding transcription factor activity"/>
    <property type="evidence" value="ECO:0007669"/>
    <property type="project" value="InterPro"/>
</dbReference>
<proteinExistence type="predicted"/>
<dbReference type="Proteomes" id="UP000199182">
    <property type="component" value="Unassembled WGS sequence"/>
</dbReference>
<evidence type="ECO:0000313" key="2">
    <source>
        <dbReference type="EMBL" id="SDO01319.1"/>
    </source>
</evidence>
<dbReference type="SUPFAM" id="SSF88946">
    <property type="entry name" value="Sigma2 domain of RNA polymerase sigma factors"/>
    <property type="match status" value="1"/>
</dbReference>
<reference evidence="2 3" key="1">
    <citation type="submission" date="2016-10" db="EMBL/GenBank/DDBJ databases">
        <authorList>
            <person name="de Groot N.N."/>
        </authorList>
    </citation>
    <scope>NUCLEOTIDE SEQUENCE [LARGE SCALE GENOMIC DNA]</scope>
    <source>
        <strain evidence="2 3">CGMCC 1.5012</strain>
    </source>
</reference>
<organism evidence="2 3">
    <name type="scientific">Acetanaerobacterium elongatum</name>
    <dbReference type="NCBI Taxonomy" id="258515"/>
    <lineage>
        <taxon>Bacteria</taxon>
        <taxon>Bacillati</taxon>
        <taxon>Bacillota</taxon>
        <taxon>Clostridia</taxon>
        <taxon>Eubacteriales</taxon>
        <taxon>Oscillospiraceae</taxon>
        <taxon>Acetanaerobacterium</taxon>
    </lineage>
</organism>
<protein>
    <submittedName>
        <fullName evidence="2">RNA polymerase sigma-70 factor, ECF subfamily</fullName>
    </submittedName>
</protein>
<keyword evidence="3" id="KW-1185">Reference proteome</keyword>
<evidence type="ECO:0000259" key="1">
    <source>
        <dbReference type="Pfam" id="PF04542"/>
    </source>
</evidence>
<dbReference type="InterPro" id="IPR013325">
    <property type="entry name" value="RNA_pol_sigma_r2"/>
</dbReference>
<dbReference type="RefSeq" id="WP_092643171.1">
    <property type="nucleotide sequence ID" value="NZ_FNID01000047.1"/>
</dbReference>
<name>A0A1H0G3K9_9FIRM</name>
<evidence type="ECO:0000313" key="3">
    <source>
        <dbReference type="Proteomes" id="UP000199182"/>
    </source>
</evidence>
<dbReference type="Pfam" id="PF04542">
    <property type="entry name" value="Sigma70_r2"/>
    <property type="match status" value="1"/>
</dbReference>
<dbReference type="GO" id="GO:0006352">
    <property type="term" value="P:DNA-templated transcription initiation"/>
    <property type="evidence" value="ECO:0007669"/>
    <property type="project" value="InterPro"/>
</dbReference>
<feature type="domain" description="RNA polymerase sigma-70 region 2" evidence="1">
    <location>
        <begin position="20"/>
        <end position="89"/>
    </location>
</feature>
<dbReference type="InterPro" id="IPR007627">
    <property type="entry name" value="RNA_pol_sigma70_r2"/>
</dbReference>